<dbReference type="OMA" id="FFHHIFR"/>
<dbReference type="Proteomes" id="UP000002852">
    <property type="component" value="Unassembled WGS sequence"/>
</dbReference>
<reference evidence="9" key="2">
    <citation type="journal article" date="2013" name="Nat. Genet.">
        <title>The genome of the platyfish, Xiphophorus maculatus, provides insights into evolutionary adaptation and several complex traits.</title>
        <authorList>
            <person name="Schartl M."/>
            <person name="Walter R.B."/>
            <person name="Shen Y."/>
            <person name="Garcia T."/>
            <person name="Catchen J."/>
            <person name="Amores A."/>
            <person name="Braasch I."/>
            <person name="Chalopin D."/>
            <person name="Volff J.N."/>
            <person name="Lesch K.P."/>
            <person name="Bisazza A."/>
            <person name="Minx P."/>
            <person name="Hillier L."/>
            <person name="Wilson R.K."/>
            <person name="Fuerstenberg S."/>
            <person name="Boore J."/>
            <person name="Searle S."/>
            <person name="Postlethwait J.H."/>
            <person name="Warren W.C."/>
        </authorList>
    </citation>
    <scope>NUCLEOTIDE SEQUENCE [LARGE SCALE GENOMIC DNA]</scope>
    <source>
        <strain evidence="9">JP 163 A</strain>
    </source>
</reference>
<evidence type="ECO:0000256" key="7">
    <source>
        <dbReference type="SAM" id="SignalP"/>
    </source>
</evidence>
<dbReference type="InParanoid" id="A0A3B5QF18"/>
<feature type="chain" id="PRO_5017287926" evidence="7">
    <location>
        <begin position="17"/>
        <end position="87"/>
    </location>
</feature>
<reference evidence="8" key="4">
    <citation type="submission" date="2025-09" db="UniProtKB">
        <authorList>
            <consortium name="Ensembl"/>
        </authorList>
    </citation>
    <scope>IDENTIFICATION</scope>
    <source>
        <strain evidence="8">JP 163 A</strain>
    </source>
</reference>
<keyword evidence="7" id="KW-0732">Signal</keyword>
<keyword evidence="6" id="KW-0175">Coiled coil</keyword>
<dbReference type="Ensembl" id="ENSXMAT00000041403.1">
    <property type="protein sequence ID" value="ENSXMAP00000028942.1"/>
    <property type="gene ID" value="ENSXMAG00000027830.1"/>
</dbReference>
<evidence type="ECO:0000256" key="1">
    <source>
        <dbReference type="ARBA" id="ARBA00004613"/>
    </source>
</evidence>
<proteinExistence type="inferred from homology"/>
<feature type="coiled-coil region" evidence="6">
    <location>
        <begin position="41"/>
        <end position="78"/>
    </location>
</feature>
<reference evidence="8" key="3">
    <citation type="submission" date="2025-08" db="UniProtKB">
        <authorList>
            <consortium name="Ensembl"/>
        </authorList>
    </citation>
    <scope>IDENTIFICATION</scope>
    <source>
        <strain evidence="8">JP 163 A</strain>
    </source>
</reference>
<evidence type="ECO:0000256" key="4">
    <source>
        <dbReference type="ARBA" id="ARBA00022529"/>
    </source>
</evidence>
<accession>A0A3B5QF18</accession>
<sequence length="87" mass="9631">MKCSVIIFVLSAVVLAAQPGEGFLHLLPGIIKDVGHGINGLQLAQQEVDQQEVDQQKLAQQEVDQQKLAQQKVDQQQQLKAVKYRIA</sequence>
<evidence type="ECO:0000256" key="5">
    <source>
        <dbReference type="ARBA" id="ARBA00023022"/>
    </source>
</evidence>
<dbReference type="GeneTree" id="ENSGT00940000178442"/>
<evidence type="ECO:0000256" key="6">
    <source>
        <dbReference type="SAM" id="Coils"/>
    </source>
</evidence>
<keyword evidence="3" id="KW-0964">Secreted</keyword>
<feature type="signal peptide" evidence="7">
    <location>
        <begin position="1"/>
        <end position="16"/>
    </location>
</feature>
<comment type="subcellular location">
    <subcellularLocation>
        <location evidence="1">Secreted</location>
    </subcellularLocation>
</comment>
<organism evidence="8 9">
    <name type="scientific">Xiphophorus maculatus</name>
    <name type="common">Southern platyfish</name>
    <name type="synonym">Platypoecilus maculatus</name>
    <dbReference type="NCBI Taxonomy" id="8083"/>
    <lineage>
        <taxon>Eukaryota</taxon>
        <taxon>Metazoa</taxon>
        <taxon>Chordata</taxon>
        <taxon>Craniata</taxon>
        <taxon>Vertebrata</taxon>
        <taxon>Euteleostomi</taxon>
        <taxon>Actinopterygii</taxon>
        <taxon>Neopterygii</taxon>
        <taxon>Teleostei</taxon>
        <taxon>Neoteleostei</taxon>
        <taxon>Acanthomorphata</taxon>
        <taxon>Ovalentaria</taxon>
        <taxon>Atherinomorphae</taxon>
        <taxon>Cyprinodontiformes</taxon>
        <taxon>Poeciliidae</taxon>
        <taxon>Poeciliinae</taxon>
        <taxon>Xiphophorus</taxon>
    </lineage>
</organism>
<evidence type="ECO:0000256" key="3">
    <source>
        <dbReference type="ARBA" id="ARBA00022525"/>
    </source>
</evidence>
<dbReference type="AlphaFoldDB" id="A0A3B5QF18"/>
<dbReference type="GO" id="GO:0042742">
    <property type="term" value="P:defense response to bacterium"/>
    <property type="evidence" value="ECO:0007669"/>
    <property type="project" value="UniProtKB-KW"/>
</dbReference>
<name>A0A3B5QF18_XIPMA</name>
<evidence type="ECO:0000313" key="8">
    <source>
        <dbReference type="Ensembl" id="ENSXMAP00000028942.1"/>
    </source>
</evidence>
<keyword evidence="4" id="KW-0929">Antimicrobial</keyword>
<reference evidence="9" key="1">
    <citation type="submission" date="2012-01" db="EMBL/GenBank/DDBJ databases">
        <authorList>
            <person name="Walter R."/>
            <person name="Schartl M."/>
            <person name="Warren W."/>
        </authorList>
    </citation>
    <scope>NUCLEOTIDE SEQUENCE [LARGE SCALE GENOMIC DNA]</scope>
    <source>
        <strain evidence="9">JP 163 A</strain>
    </source>
</reference>
<comment type="similarity">
    <text evidence="2">Belongs to the pleurocidin family.</text>
</comment>
<keyword evidence="9" id="KW-1185">Reference proteome</keyword>
<dbReference type="InterPro" id="IPR012515">
    <property type="entry name" value="Antimicrobial12"/>
</dbReference>
<dbReference type="GO" id="GO:0005576">
    <property type="term" value="C:extracellular region"/>
    <property type="evidence" value="ECO:0007669"/>
    <property type="project" value="UniProtKB-SubCell"/>
</dbReference>
<evidence type="ECO:0000256" key="2">
    <source>
        <dbReference type="ARBA" id="ARBA00007419"/>
    </source>
</evidence>
<dbReference type="Pfam" id="PF08107">
    <property type="entry name" value="Antimicrobial12"/>
    <property type="match status" value="1"/>
</dbReference>
<protein>
    <submittedName>
        <fullName evidence="8">Moronecidin-like</fullName>
    </submittedName>
</protein>
<evidence type="ECO:0000313" key="9">
    <source>
        <dbReference type="Proteomes" id="UP000002852"/>
    </source>
</evidence>
<keyword evidence="5" id="KW-0044">Antibiotic</keyword>